<dbReference type="PANTHER" id="PTHR43143:SF1">
    <property type="entry name" value="SERINE_THREONINE-PROTEIN PHOSPHATASE CPPED1"/>
    <property type="match status" value="1"/>
</dbReference>
<sequence length="305" mass="34533">MHRRNLLKTLGIMAGGLPVSAATPSLHYSPKRVLRIAHLTDIHVQPHLWAAKGFEKCLHHLQNLDIKPDFILNTGDSVMGAHGISREKASKEWQLYHKVLSSENSTPMISCIGNHDIWFPSTSEGTFQDGKKRAMDESEMTRPYHSFDKNGWHFIMLDSVQPRPETTGYLASLDEAQMDWLKGDLRNTPSHVPVMIASHIPILSASVFFDGDNLKDGNWVVPGSWMHMDAAQITKVFNRHKNVKLAISGHIHLLDRVEYNNVTYCCNGAVCGNYWMGKYKETKPGYAIIDLFDDGSFTNQYVKYH</sequence>
<keyword evidence="1" id="KW-0732">Signal</keyword>
<dbReference type="Gene3D" id="3.60.21.10">
    <property type="match status" value="1"/>
</dbReference>
<dbReference type="KEGG" id="dpf:ON006_01665"/>
<evidence type="ECO:0000256" key="1">
    <source>
        <dbReference type="SAM" id="SignalP"/>
    </source>
</evidence>
<reference evidence="3" key="1">
    <citation type="submission" date="2022-11" db="EMBL/GenBank/DDBJ databases">
        <title>Dyadobacter pollutisoli sp. nov., isolated from plastic dumped soil.</title>
        <authorList>
            <person name="Kim J.M."/>
            <person name="Kim K.R."/>
            <person name="Lee J.K."/>
            <person name="Hao L."/>
            <person name="Jeon C.O."/>
        </authorList>
    </citation>
    <scope>NUCLEOTIDE SEQUENCE</scope>
    <source>
        <strain evidence="3">U1</strain>
    </source>
</reference>
<dbReference type="GO" id="GO:0016787">
    <property type="term" value="F:hydrolase activity"/>
    <property type="evidence" value="ECO:0007669"/>
    <property type="project" value="InterPro"/>
</dbReference>
<protein>
    <submittedName>
        <fullName evidence="3">Metallophosphoesterase</fullName>
    </submittedName>
</protein>
<dbReference type="SUPFAM" id="SSF56300">
    <property type="entry name" value="Metallo-dependent phosphatases"/>
    <property type="match status" value="1"/>
</dbReference>
<dbReference type="AlphaFoldDB" id="A0A9E8SME1"/>
<evidence type="ECO:0000313" key="4">
    <source>
        <dbReference type="Proteomes" id="UP001164653"/>
    </source>
</evidence>
<dbReference type="Pfam" id="PF00149">
    <property type="entry name" value="Metallophos"/>
    <property type="match status" value="1"/>
</dbReference>
<keyword evidence="4" id="KW-1185">Reference proteome</keyword>
<gene>
    <name evidence="3" type="ORF">ON006_01665</name>
</gene>
<proteinExistence type="predicted"/>
<organism evidence="3 4">
    <name type="scientific">Dyadobacter pollutisoli</name>
    <dbReference type="NCBI Taxonomy" id="2910158"/>
    <lineage>
        <taxon>Bacteria</taxon>
        <taxon>Pseudomonadati</taxon>
        <taxon>Bacteroidota</taxon>
        <taxon>Cytophagia</taxon>
        <taxon>Cytophagales</taxon>
        <taxon>Spirosomataceae</taxon>
        <taxon>Dyadobacter</taxon>
    </lineage>
</organism>
<dbReference type="Proteomes" id="UP001164653">
    <property type="component" value="Chromosome"/>
</dbReference>
<dbReference type="InterPro" id="IPR051918">
    <property type="entry name" value="STPP_CPPED1"/>
</dbReference>
<dbReference type="EMBL" id="CP112998">
    <property type="protein sequence ID" value="WAC12676.1"/>
    <property type="molecule type" value="Genomic_DNA"/>
</dbReference>
<accession>A0A9E8SME1</accession>
<dbReference type="PANTHER" id="PTHR43143">
    <property type="entry name" value="METALLOPHOSPHOESTERASE, CALCINEURIN SUPERFAMILY"/>
    <property type="match status" value="1"/>
</dbReference>
<dbReference type="InterPro" id="IPR004843">
    <property type="entry name" value="Calcineurin-like_PHP"/>
</dbReference>
<feature type="chain" id="PRO_5039089346" evidence="1">
    <location>
        <begin position="22"/>
        <end position="305"/>
    </location>
</feature>
<name>A0A9E8SME1_9BACT</name>
<feature type="domain" description="Calcineurin-like phosphoesterase" evidence="2">
    <location>
        <begin position="34"/>
        <end position="252"/>
    </location>
</feature>
<evidence type="ECO:0000259" key="2">
    <source>
        <dbReference type="Pfam" id="PF00149"/>
    </source>
</evidence>
<dbReference type="InterPro" id="IPR029052">
    <property type="entry name" value="Metallo-depent_PP-like"/>
</dbReference>
<feature type="signal peptide" evidence="1">
    <location>
        <begin position="1"/>
        <end position="21"/>
    </location>
</feature>
<dbReference type="RefSeq" id="WP_244823376.1">
    <property type="nucleotide sequence ID" value="NZ_CP112998.1"/>
</dbReference>
<evidence type="ECO:0000313" key="3">
    <source>
        <dbReference type="EMBL" id="WAC12676.1"/>
    </source>
</evidence>